<name>A0A9Q9U8Z5_FUSFU</name>
<evidence type="ECO:0000256" key="1">
    <source>
        <dbReference type="SAM" id="Phobius"/>
    </source>
</evidence>
<comment type="caution">
    <text evidence="2">The sequence shown here is derived from an EMBL/GenBank/DDBJ whole genome shotgun (WGS) entry which is preliminary data.</text>
</comment>
<dbReference type="Proteomes" id="UP000760494">
    <property type="component" value="Unassembled WGS sequence"/>
</dbReference>
<dbReference type="AlphaFoldDB" id="A0A9Q9U8Z5"/>
<organism evidence="2 3">
    <name type="scientific">Fusarium fujikuroi</name>
    <name type="common">Bakanae and foot rot disease fungus</name>
    <name type="synonym">Gibberella fujikuroi</name>
    <dbReference type="NCBI Taxonomy" id="5127"/>
    <lineage>
        <taxon>Eukaryota</taxon>
        <taxon>Fungi</taxon>
        <taxon>Dikarya</taxon>
        <taxon>Ascomycota</taxon>
        <taxon>Pezizomycotina</taxon>
        <taxon>Sordariomycetes</taxon>
        <taxon>Hypocreomycetidae</taxon>
        <taxon>Hypocreales</taxon>
        <taxon>Nectriaceae</taxon>
        <taxon>Fusarium</taxon>
        <taxon>Fusarium fujikuroi species complex</taxon>
    </lineage>
</organism>
<keyword evidence="1" id="KW-0472">Membrane</keyword>
<feature type="transmembrane region" description="Helical" evidence="1">
    <location>
        <begin position="20"/>
        <end position="36"/>
    </location>
</feature>
<keyword evidence="1" id="KW-1133">Transmembrane helix</keyword>
<dbReference type="EMBL" id="CABFJX010000168">
    <property type="protein sequence ID" value="VTT66440.1"/>
    <property type="molecule type" value="Genomic_DNA"/>
</dbReference>
<reference evidence="2" key="1">
    <citation type="submission" date="2019-05" db="EMBL/GenBank/DDBJ databases">
        <authorList>
            <person name="Piombo E."/>
        </authorList>
    </citation>
    <scope>NUCLEOTIDE SEQUENCE</scope>
    <source>
        <strain evidence="2">C2S</strain>
    </source>
</reference>
<feature type="transmembrane region" description="Helical" evidence="1">
    <location>
        <begin position="123"/>
        <end position="154"/>
    </location>
</feature>
<evidence type="ECO:0000313" key="3">
    <source>
        <dbReference type="Proteomes" id="UP000760494"/>
    </source>
</evidence>
<keyword evidence="1" id="KW-0812">Transmembrane</keyword>
<feature type="transmembrane region" description="Helical" evidence="1">
    <location>
        <begin position="79"/>
        <end position="100"/>
    </location>
</feature>
<evidence type="ECO:0000313" key="2">
    <source>
        <dbReference type="EMBL" id="VTT66440.1"/>
    </source>
</evidence>
<proteinExistence type="predicted"/>
<protein>
    <submittedName>
        <fullName evidence="2">Uncharacterized protein</fullName>
    </submittedName>
</protein>
<accession>A0A9Q9U8Z5</accession>
<sequence length="187" mass="21124">MTTETDPSDESPWYEYLQSDLFWVLTILIISTSIWSEGQHNLLIRKSEGQEDTQSSEAPPQPASGINLKDQITSRLRQYLAVLLCVSPIPGELIHGLYVLKTMWRLSLWLVHSYYPVSTRPHLLGILMFSPIAIPLLGGWCAVVGGGLDFVAIYGNSNPMSNLLFFQNVKRKFDKDEIWEGEPEGEL</sequence>
<gene>
    <name evidence="2" type="ORF">C2S_6436</name>
</gene>